<dbReference type="InterPro" id="IPR052957">
    <property type="entry name" value="Auxin_embryo_med"/>
</dbReference>
<dbReference type="AlphaFoldDB" id="A0AAV1R4U2"/>
<feature type="domain" description="Sacsin/Nov" evidence="1">
    <location>
        <begin position="41"/>
        <end position="144"/>
    </location>
</feature>
<evidence type="ECO:0000313" key="2">
    <source>
        <dbReference type="EMBL" id="CAK7327505.1"/>
    </source>
</evidence>
<dbReference type="EMBL" id="CAWUPB010000857">
    <property type="protein sequence ID" value="CAK7327505.1"/>
    <property type="molecule type" value="Genomic_DNA"/>
</dbReference>
<dbReference type="InterPro" id="IPR058210">
    <property type="entry name" value="SACS/Nov_dom"/>
</dbReference>
<gene>
    <name evidence="2" type="ORF">DCAF_LOCUS5217</name>
</gene>
<name>A0AAV1R4U2_9ROSI</name>
<sequence length="639" mass="72010">MGTPKEHIGQIRKTTFSIGGENNPLAPMLDQAVKYFAAELYAKDFHFLMELIQNAEDNEYLEGVDPSLEFVIASRDITNTGAPATLLMFNNEKGFSAKNIESICSVGDSTKKGNRKRGYIGEKGIGFKSVFLIAAQPYIFSNGYQIRFNDKPCPHCNLGYIGHIYYRAGPAWRGESLVELGEDYLDPGYFAGTSTVGKQLLEFLQASDIPHICPPNAGIPTASTPLTKQNAFLLLDWIRELKRSGSIPSKFMTCIKEGSWLKITMNGSPGYKPPSQSFLLTSPNRSSNWGYILQNGSVLVDIPLIGQSFYGYKIYAYREELKTVGVMFEYGEACEFIGNHLMSLSASSTLTKSSVISILNFIKFLRQNFLPTEKFILKVKEGRWLRTCRGDRSPVGSVLYGQEWTTARQISDIPFIDQDYYGEDFGSPHKFPLDLKKCIREEKWLRTRLGDYRSLSNCILFGPEWVSIYPITCLPFIDDSDKYYGSGINEYQKELKKMGIVVEFKAGVKFVAAGLCFPQNPCDIAPVNVLSFLECIRALLQQKDYSFPETFWKNIDRRWLKTHAGFRSPGNCCLFNSQWSSYLKPTDGPFIDDDFYGSNIKLYAKELIAIGVDEGKACSLLASHLDSHSEFDTIVRVYD</sequence>
<evidence type="ECO:0000313" key="3">
    <source>
        <dbReference type="Proteomes" id="UP001314170"/>
    </source>
</evidence>
<accession>A0AAV1R4U2</accession>
<dbReference type="Gene3D" id="3.30.565.10">
    <property type="entry name" value="Histidine kinase-like ATPase, C-terminal domain"/>
    <property type="match status" value="1"/>
</dbReference>
<comment type="caution">
    <text evidence="2">The sequence shown here is derived from an EMBL/GenBank/DDBJ whole genome shotgun (WGS) entry which is preliminary data.</text>
</comment>
<dbReference type="Proteomes" id="UP001314170">
    <property type="component" value="Unassembled WGS sequence"/>
</dbReference>
<evidence type="ECO:0000259" key="1">
    <source>
        <dbReference type="Pfam" id="PF25794"/>
    </source>
</evidence>
<dbReference type="Pfam" id="PF25794">
    <property type="entry name" value="SACS"/>
    <property type="match status" value="1"/>
</dbReference>
<dbReference type="PANTHER" id="PTHR32387">
    <property type="entry name" value="WU:FJ29H11"/>
    <property type="match status" value="1"/>
</dbReference>
<proteinExistence type="predicted"/>
<organism evidence="2 3">
    <name type="scientific">Dovyalis caffra</name>
    <dbReference type="NCBI Taxonomy" id="77055"/>
    <lineage>
        <taxon>Eukaryota</taxon>
        <taxon>Viridiplantae</taxon>
        <taxon>Streptophyta</taxon>
        <taxon>Embryophyta</taxon>
        <taxon>Tracheophyta</taxon>
        <taxon>Spermatophyta</taxon>
        <taxon>Magnoliopsida</taxon>
        <taxon>eudicotyledons</taxon>
        <taxon>Gunneridae</taxon>
        <taxon>Pentapetalae</taxon>
        <taxon>rosids</taxon>
        <taxon>fabids</taxon>
        <taxon>Malpighiales</taxon>
        <taxon>Salicaceae</taxon>
        <taxon>Flacourtieae</taxon>
        <taxon>Dovyalis</taxon>
    </lineage>
</organism>
<reference evidence="2 3" key="1">
    <citation type="submission" date="2024-01" db="EMBL/GenBank/DDBJ databases">
        <authorList>
            <person name="Waweru B."/>
        </authorList>
    </citation>
    <scope>NUCLEOTIDE SEQUENCE [LARGE SCALE GENOMIC DNA]</scope>
</reference>
<dbReference type="SUPFAM" id="SSF55874">
    <property type="entry name" value="ATPase domain of HSP90 chaperone/DNA topoisomerase II/histidine kinase"/>
    <property type="match status" value="1"/>
</dbReference>
<dbReference type="PANTHER" id="PTHR32387:SF3">
    <property type="entry name" value="ATP_DNA BINDING PROTEIN"/>
    <property type="match status" value="1"/>
</dbReference>
<dbReference type="InterPro" id="IPR036890">
    <property type="entry name" value="HATPase_C_sf"/>
</dbReference>
<protein>
    <recommendedName>
        <fullName evidence="1">Sacsin/Nov domain-containing protein</fullName>
    </recommendedName>
</protein>
<keyword evidence="3" id="KW-1185">Reference proteome</keyword>
<dbReference type="NCBIfam" id="NF047352">
    <property type="entry name" value="P_loop_sacsin"/>
    <property type="match status" value="1"/>
</dbReference>